<dbReference type="PANTHER" id="PTHR10353:SF36">
    <property type="entry name" value="LP05116P"/>
    <property type="match status" value="1"/>
</dbReference>
<evidence type="ECO:0000256" key="7">
    <source>
        <dbReference type="ARBA" id="ARBA00023295"/>
    </source>
</evidence>
<name>A0A418VVR5_9PROT</name>
<evidence type="ECO:0000256" key="1">
    <source>
        <dbReference type="ARBA" id="ARBA00000448"/>
    </source>
</evidence>
<dbReference type="EC" id="3.2.1.21" evidence="3 12"/>
<dbReference type="GO" id="GO:0008422">
    <property type="term" value="F:beta-glucosidase activity"/>
    <property type="evidence" value="ECO:0007669"/>
    <property type="project" value="UniProtKB-EC"/>
</dbReference>
<organism evidence="13 14">
    <name type="scientific">Azospirillum cavernae</name>
    <dbReference type="NCBI Taxonomy" id="2320860"/>
    <lineage>
        <taxon>Bacteria</taxon>
        <taxon>Pseudomonadati</taxon>
        <taxon>Pseudomonadota</taxon>
        <taxon>Alphaproteobacteria</taxon>
        <taxon>Rhodospirillales</taxon>
        <taxon>Azospirillaceae</taxon>
        <taxon>Azospirillum</taxon>
    </lineage>
</organism>
<keyword evidence="14" id="KW-1185">Reference proteome</keyword>
<dbReference type="Pfam" id="PF00232">
    <property type="entry name" value="Glyco_hydro_1"/>
    <property type="match status" value="1"/>
</dbReference>
<dbReference type="GO" id="GO:0030245">
    <property type="term" value="P:cellulose catabolic process"/>
    <property type="evidence" value="ECO:0007669"/>
    <property type="project" value="UniProtKB-KW"/>
</dbReference>
<dbReference type="EMBL" id="QYUL01000002">
    <property type="protein sequence ID" value="RJF81247.1"/>
    <property type="molecule type" value="Genomic_DNA"/>
</dbReference>
<evidence type="ECO:0000256" key="6">
    <source>
        <dbReference type="ARBA" id="ARBA00023277"/>
    </source>
</evidence>
<evidence type="ECO:0000256" key="12">
    <source>
        <dbReference type="RuleBase" id="RU361175"/>
    </source>
</evidence>
<dbReference type="OrthoDB" id="9765195at2"/>
<feature type="active site" description="Nucleophile" evidence="9 11">
    <location>
        <position position="349"/>
    </location>
</feature>
<keyword evidence="8" id="KW-0624">Polysaccharide degradation</keyword>
<dbReference type="GO" id="GO:0005829">
    <property type="term" value="C:cytosol"/>
    <property type="evidence" value="ECO:0007669"/>
    <property type="project" value="TreeGrafter"/>
</dbReference>
<dbReference type="PANTHER" id="PTHR10353">
    <property type="entry name" value="GLYCOSYL HYDROLASE"/>
    <property type="match status" value="1"/>
</dbReference>
<feature type="active site" description="Proton donor" evidence="9">
    <location>
        <position position="167"/>
    </location>
</feature>
<dbReference type="InterPro" id="IPR018120">
    <property type="entry name" value="Glyco_hydro_1_AS"/>
</dbReference>
<protein>
    <recommendedName>
        <fullName evidence="3 12">Beta-glucosidase</fullName>
        <ecNumber evidence="3 12">3.2.1.21</ecNumber>
    </recommendedName>
</protein>
<feature type="binding site" evidence="10">
    <location>
        <begin position="405"/>
        <end position="406"/>
    </location>
    <ligand>
        <name>substrate</name>
    </ligand>
</feature>
<comment type="catalytic activity">
    <reaction evidence="1 12">
        <text>Hydrolysis of terminal, non-reducing beta-D-glucosyl residues with release of beta-D-glucose.</text>
        <dbReference type="EC" id="3.2.1.21"/>
    </reaction>
</comment>
<evidence type="ECO:0000313" key="14">
    <source>
        <dbReference type="Proteomes" id="UP000283458"/>
    </source>
</evidence>
<dbReference type="InterPro" id="IPR001360">
    <property type="entry name" value="Glyco_hydro_1"/>
</dbReference>
<dbReference type="RefSeq" id="WP_119831340.1">
    <property type="nucleotide sequence ID" value="NZ_QYUL01000002.1"/>
</dbReference>
<feature type="binding site" evidence="10">
    <location>
        <position position="398"/>
    </location>
    <ligand>
        <name>substrate</name>
    </ligand>
</feature>
<feature type="binding site" evidence="10">
    <location>
        <position position="21"/>
    </location>
    <ligand>
        <name>substrate</name>
    </ligand>
</feature>
<dbReference type="InterPro" id="IPR033132">
    <property type="entry name" value="GH_1_N_CS"/>
</dbReference>
<dbReference type="SUPFAM" id="SSF51445">
    <property type="entry name" value="(Trans)glycosidases"/>
    <property type="match status" value="1"/>
</dbReference>
<dbReference type="AlphaFoldDB" id="A0A418VVR5"/>
<evidence type="ECO:0000256" key="3">
    <source>
        <dbReference type="ARBA" id="ARBA00012744"/>
    </source>
</evidence>
<proteinExistence type="inferred from homology"/>
<feature type="binding site" evidence="10">
    <location>
        <position position="292"/>
    </location>
    <ligand>
        <name>substrate</name>
    </ligand>
</feature>
<evidence type="ECO:0000256" key="11">
    <source>
        <dbReference type="PROSITE-ProRule" id="PRU10055"/>
    </source>
</evidence>
<keyword evidence="5" id="KW-0136">Cellulose degradation</keyword>
<evidence type="ECO:0000256" key="9">
    <source>
        <dbReference type="PIRSR" id="PIRSR617736-1"/>
    </source>
</evidence>
<feature type="binding site" evidence="10">
    <location>
        <position position="166"/>
    </location>
    <ligand>
        <name>substrate</name>
    </ligand>
</feature>
<keyword evidence="6" id="KW-0119">Carbohydrate metabolism</keyword>
<evidence type="ECO:0000256" key="10">
    <source>
        <dbReference type="PIRSR" id="PIRSR617736-2"/>
    </source>
</evidence>
<dbReference type="Proteomes" id="UP000283458">
    <property type="component" value="Unassembled WGS sequence"/>
</dbReference>
<gene>
    <name evidence="13" type="ORF">D3877_13715</name>
</gene>
<dbReference type="InterPro" id="IPR017736">
    <property type="entry name" value="Glyco_hydro_1_beta-glucosidase"/>
</dbReference>
<feature type="binding site" evidence="10">
    <location>
        <position position="122"/>
    </location>
    <ligand>
        <name>substrate</name>
    </ligand>
</feature>
<sequence length="446" mass="50258">MTDSPAFPKDFLWGASTSAYQVEGAAREDGRAPSVWDSFCNLKGRVDNGENGDVACDHYHRYADDVALMAGLGLDAYRFSVSWPRVLPRGRGAPNEKGLDFYDRLIDRLLESKIEPWLCLYHWDFPQALQDLGGWSNRDSVGWFADYAALCAKRYGDRVKRWATVNEFSVFTLFGYAFGWGAPSIADRAVHLKVIHHVNLAHGAAVDTLRALVPNASIGAVHSVQPMRPETDQPEDVEAAALFDEHWNWAFPDPQLRAHYPPRIAAAIEPYVQPGDMARIARPVDWFGLNHYAPVYGRKDDSLIWGFGFGSPPPEMPRTDVGWPYDPSAFREVLLDLTKRYRLPIYVTENGFGTKADETPDADGRVIDDKRVAYLRDCVGMMGQARAEGADVRGYFVWSLLDNFEWGGGYGTRFGIVRVDYATQARIPKESARWYADLIRRSHNPE</sequence>
<dbReference type="PRINTS" id="PR00131">
    <property type="entry name" value="GLHYDRLASE1"/>
</dbReference>
<evidence type="ECO:0000256" key="5">
    <source>
        <dbReference type="ARBA" id="ARBA00023001"/>
    </source>
</evidence>
<evidence type="ECO:0000313" key="13">
    <source>
        <dbReference type="EMBL" id="RJF81247.1"/>
    </source>
</evidence>
<evidence type="ECO:0000256" key="4">
    <source>
        <dbReference type="ARBA" id="ARBA00022801"/>
    </source>
</evidence>
<comment type="caution">
    <text evidence="13">The sequence shown here is derived from an EMBL/GenBank/DDBJ whole genome shotgun (WGS) entry which is preliminary data.</text>
</comment>
<dbReference type="FunFam" id="3.20.20.80:FF:000004">
    <property type="entry name" value="Beta-glucosidase 6-phospho-beta-glucosidase"/>
    <property type="match status" value="1"/>
</dbReference>
<dbReference type="PROSITE" id="PS00653">
    <property type="entry name" value="GLYCOSYL_HYDROL_F1_2"/>
    <property type="match status" value="1"/>
</dbReference>
<dbReference type="InterPro" id="IPR017853">
    <property type="entry name" value="GH"/>
</dbReference>
<keyword evidence="4 12" id="KW-0378">Hydrolase</keyword>
<reference evidence="13 14" key="1">
    <citation type="submission" date="2018-09" db="EMBL/GenBank/DDBJ databases">
        <authorList>
            <person name="Zhu H."/>
        </authorList>
    </citation>
    <scope>NUCLEOTIDE SEQUENCE [LARGE SCALE GENOMIC DNA]</scope>
    <source>
        <strain evidence="13 14">K2W22B-5</strain>
    </source>
</reference>
<dbReference type="NCBIfam" id="TIGR03356">
    <property type="entry name" value="BGL"/>
    <property type="match status" value="1"/>
</dbReference>
<comment type="similarity">
    <text evidence="2 12">Belongs to the glycosyl hydrolase 1 family.</text>
</comment>
<dbReference type="Gene3D" id="3.20.20.80">
    <property type="entry name" value="Glycosidases"/>
    <property type="match status" value="1"/>
</dbReference>
<evidence type="ECO:0000256" key="8">
    <source>
        <dbReference type="ARBA" id="ARBA00023326"/>
    </source>
</evidence>
<evidence type="ECO:0000256" key="2">
    <source>
        <dbReference type="ARBA" id="ARBA00010838"/>
    </source>
</evidence>
<keyword evidence="7 12" id="KW-0326">Glycosidase</keyword>
<dbReference type="PROSITE" id="PS00572">
    <property type="entry name" value="GLYCOSYL_HYDROL_F1_1"/>
    <property type="match status" value="1"/>
</dbReference>
<accession>A0A418VVR5</accession>